<gene>
    <name evidence="1" type="ORF">XELAEV_18025537mg</name>
</gene>
<dbReference type="Proteomes" id="UP000694892">
    <property type="component" value="Chromosome 4S"/>
</dbReference>
<organism evidence="1 2">
    <name type="scientific">Xenopus laevis</name>
    <name type="common">African clawed frog</name>
    <dbReference type="NCBI Taxonomy" id="8355"/>
    <lineage>
        <taxon>Eukaryota</taxon>
        <taxon>Metazoa</taxon>
        <taxon>Chordata</taxon>
        <taxon>Craniata</taxon>
        <taxon>Vertebrata</taxon>
        <taxon>Euteleostomi</taxon>
        <taxon>Amphibia</taxon>
        <taxon>Batrachia</taxon>
        <taxon>Anura</taxon>
        <taxon>Pipoidea</taxon>
        <taxon>Pipidae</taxon>
        <taxon>Xenopodinae</taxon>
        <taxon>Xenopus</taxon>
        <taxon>Xenopus</taxon>
    </lineage>
</organism>
<dbReference type="EMBL" id="CM004473">
    <property type="protein sequence ID" value="OCT83000.1"/>
    <property type="molecule type" value="Genomic_DNA"/>
</dbReference>
<accession>A0A974HM67</accession>
<evidence type="ECO:0000313" key="2">
    <source>
        <dbReference type="Proteomes" id="UP000694892"/>
    </source>
</evidence>
<protein>
    <submittedName>
        <fullName evidence="1">Uncharacterized protein</fullName>
    </submittedName>
</protein>
<proteinExistence type="predicted"/>
<evidence type="ECO:0000313" key="1">
    <source>
        <dbReference type="EMBL" id="OCT83000.1"/>
    </source>
</evidence>
<reference evidence="2" key="1">
    <citation type="journal article" date="2016" name="Nature">
        <title>Genome evolution in the allotetraploid frog Xenopus laevis.</title>
        <authorList>
            <person name="Session A.M."/>
            <person name="Uno Y."/>
            <person name="Kwon T."/>
            <person name="Chapman J.A."/>
            <person name="Toyoda A."/>
            <person name="Takahashi S."/>
            <person name="Fukui A."/>
            <person name="Hikosaka A."/>
            <person name="Suzuki A."/>
            <person name="Kondo M."/>
            <person name="van Heeringen S.J."/>
            <person name="Quigley I."/>
            <person name="Heinz S."/>
            <person name="Ogino H."/>
            <person name="Ochi H."/>
            <person name="Hellsten U."/>
            <person name="Lyons J.B."/>
            <person name="Simakov O."/>
            <person name="Putnam N."/>
            <person name="Stites J."/>
            <person name="Kuroki Y."/>
            <person name="Tanaka T."/>
            <person name="Michiue T."/>
            <person name="Watanabe M."/>
            <person name="Bogdanovic O."/>
            <person name="Lister R."/>
            <person name="Georgiou G."/>
            <person name="Paranjpe S.S."/>
            <person name="van Kruijsbergen I."/>
            <person name="Shu S."/>
            <person name="Carlson J."/>
            <person name="Kinoshita T."/>
            <person name="Ohta Y."/>
            <person name="Mawaribuchi S."/>
            <person name="Jenkins J."/>
            <person name="Grimwood J."/>
            <person name="Schmutz J."/>
            <person name="Mitros T."/>
            <person name="Mozaffari S.V."/>
            <person name="Suzuki Y."/>
            <person name="Haramoto Y."/>
            <person name="Yamamoto T.S."/>
            <person name="Takagi C."/>
            <person name="Heald R."/>
            <person name="Miller K."/>
            <person name="Haudenschild C."/>
            <person name="Kitzman J."/>
            <person name="Nakayama T."/>
            <person name="Izutsu Y."/>
            <person name="Robert J."/>
            <person name="Fortriede J."/>
            <person name="Burns K."/>
            <person name="Lotay V."/>
            <person name="Karimi K."/>
            <person name="Yasuoka Y."/>
            <person name="Dichmann D.S."/>
            <person name="Flajnik M.F."/>
            <person name="Houston D.W."/>
            <person name="Shendure J."/>
            <person name="DuPasquier L."/>
            <person name="Vize P.D."/>
            <person name="Zorn A.M."/>
            <person name="Ito M."/>
            <person name="Marcotte E.M."/>
            <person name="Wallingford J.B."/>
            <person name="Ito Y."/>
            <person name="Asashima M."/>
            <person name="Ueno N."/>
            <person name="Matsuda Y."/>
            <person name="Veenstra G.J."/>
            <person name="Fujiyama A."/>
            <person name="Harland R.M."/>
            <person name="Taira M."/>
            <person name="Rokhsar D.S."/>
        </authorList>
    </citation>
    <scope>NUCLEOTIDE SEQUENCE [LARGE SCALE GENOMIC DNA]</scope>
    <source>
        <strain evidence="2">J</strain>
    </source>
</reference>
<dbReference type="AlphaFoldDB" id="A0A974HM67"/>
<name>A0A974HM67_XENLA</name>
<sequence>MDYIVMILFYTKENTVVSTSELATTLYVHLMPQGCAESTSQRARLLICPSWFWTFLGIPLLNTMQTVLDINFLLDG</sequence>